<proteinExistence type="predicted"/>
<dbReference type="GO" id="GO:0003911">
    <property type="term" value="F:DNA ligase (NAD+) activity"/>
    <property type="evidence" value="ECO:0007669"/>
    <property type="project" value="InterPro"/>
</dbReference>
<protein>
    <recommendedName>
        <fullName evidence="1">NAD-dependent DNA ligase OB-fold domain-containing protein</fullName>
    </recommendedName>
</protein>
<dbReference type="Gene3D" id="2.40.50.140">
    <property type="entry name" value="Nucleic acid-binding proteins"/>
    <property type="match status" value="1"/>
</dbReference>
<dbReference type="GO" id="GO:0006281">
    <property type="term" value="P:DNA repair"/>
    <property type="evidence" value="ECO:0007669"/>
    <property type="project" value="InterPro"/>
</dbReference>
<name>A0A7X2NM14_9CLOT</name>
<accession>A0A7X2NM14</accession>
<reference evidence="2 3" key="1">
    <citation type="submission" date="2019-08" db="EMBL/GenBank/DDBJ databases">
        <title>In-depth cultivation of the pig gut microbiome towards novel bacterial diversity and tailored functional studies.</title>
        <authorList>
            <person name="Wylensek D."/>
            <person name="Hitch T.C.A."/>
            <person name="Clavel T."/>
        </authorList>
    </citation>
    <scope>NUCLEOTIDE SEQUENCE [LARGE SCALE GENOMIC DNA]</scope>
    <source>
        <strain evidence="2 3">WCA-389-WT-23D1</strain>
    </source>
</reference>
<evidence type="ECO:0000313" key="2">
    <source>
        <dbReference type="EMBL" id="MSS37248.1"/>
    </source>
</evidence>
<gene>
    <name evidence="2" type="ORF">FYJ39_11845</name>
</gene>
<evidence type="ECO:0000313" key="3">
    <source>
        <dbReference type="Proteomes" id="UP000429958"/>
    </source>
</evidence>
<keyword evidence="3" id="KW-1185">Reference proteome</keyword>
<dbReference type="GO" id="GO:0006260">
    <property type="term" value="P:DNA replication"/>
    <property type="evidence" value="ECO:0007669"/>
    <property type="project" value="InterPro"/>
</dbReference>
<dbReference type="SUPFAM" id="SSF50249">
    <property type="entry name" value="Nucleic acid-binding proteins"/>
    <property type="match status" value="1"/>
</dbReference>
<comment type="caution">
    <text evidence="2">The sequence shown here is derived from an EMBL/GenBank/DDBJ whole genome shotgun (WGS) entry which is preliminary data.</text>
</comment>
<feature type="domain" description="NAD-dependent DNA ligase OB-fold" evidence="1">
    <location>
        <begin position="74"/>
        <end position="145"/>
    </location>
</feature>
<dbReference type="AlphaFoldDB" id="A0A7X2NM14"/>
<dbReference type="InterPro" id="IPR012340">
    <property type="entry name" value="NA-bd_OB-fold"/>
</dbReference>
<dbReference type="InterPro" id="IPR004150">
    <property type="entry name" value="NAD_DNA_ligase_OB"/>
</dbReference>
<sequence length="181" mass="20246">MYLSTVIPIPLIKMLRKNRLKLTSSETIAREKMIPIDGIVAVYDSISYSKNCGRTSRVYKDGLAFKFEEDAFETVFRSIEWTPTRSGQLAPAALFDTIEIDGCAVSRASLHNLTSIKDLELQPGCRILVSKRNMIIPHIEDSLDRDNSIYSFPGTCPSCGAPTRVHTRKGDKGRTFKVFGI</sequence>
<dbReference type="Proteomes" id="UP000429958">
    <property type="component" value="Unassembled WGS sequence"/>
</dbReference>
<dbReference type="Pfam" id="PF03120">
    <property type="entry name" value="OB_DNA_ligase"/>
    <property type="match status" value="1"/>
</dbReference>
<organism evidence="2 3">
    <name type="scientific">Clostridium porci</name>
    <dbReference type="NCBI Taxonomy" id="2605778"/>
    <lineage>
        <taxon>Bacteria</taxon>
        <taxon>Bacillati</taxon>
        <taxon>Bacillota</taxon>
        <taxon>Clostridia</taxon>
        <taxon>Eubacteriales</taxon>
        <taxon>Clostridiaceae</taxon>
        <taxon>Clostridium</taxon>
    </lineage>
</organism>
<evidence type="ECO:0000259" key="1">
    <source>
        <dbReference type="Pfam" id="PF03120"/>
    </source>
</evidence>
<dbReference type="EMBL" id="VUMD01000009">
    <property type="protein sequence ID" value="MSS37248.1"/>
    <property type="molecule type" value="Genomic_DNA"/>
</dbReference>